<sequence>MAKGSFPRRGKSGDTKAGEAKYGETNPGDTNTTSRLRSTNSGRITKPEKTAAPTPHKAAARERSKSRRNVHNEQADDEDIDEEVEHAGTSPPPFAYIGIPYVDFGGEITREEYLAHKRQVQMFNESHHQIRLRPRPANDTETVGAAADAQAGMIKDNAARQNSTDEMLLDTKDTGIAAGEEGKAEPDKKRAHIAEGNKVLNDVQQLLSTYLARSRAGSLNGIPGSANTQARASRRSPAEVTAVLDAARANGILNSTHQTLYTALALLNAASPSAVSGPPKFLAGNIQTATTPAAGLNAEVTAPRSPETPRECPVCLESLGVTSEPEEVCRKCGFVIHTQCRARQHDYDRANNRPRKCLNCQQAWAGSRKVILVE</sequence>
<dbReference type="Gene3D" id="3.30.40.10">
    <property type="entry name" value="Zinc/RING finger domain, C3HC4 (zinc finger)"/>
    <property type="match status" value="1"/>
</dbReference>
<reference evidence="2" key="1">
    <citation type="submission" date="2023-11" db="EMBL/GenBank/DDBJ databases">
        <authorList>
            <person name="Alioto T."/>
            <person name="Alioto T."/>
            <person name="Gomez Garrido J."/>
        </authorList>
    </citation>
    <scope>NUCLEOTIDE SEQUENCE</scope>
</reference>
<comment type="caution">
    <text evidence="2">The sequence shown here is derived from an EMBL/GenBank/DDBJ whole genome shotgun (WGS) entry which is preliminary data.</text>
</comment>
<dbReference type="AlphaFoldDB" id="A0AAI9ECS6"/>
<dbReference type="EMBL" id="CAVMBE010000082">
    <property type="protein sequence ID" value="CAK4033276.1"/>
    <property type="molecule type" value="Genomic_DNA"/>
</dbReference>
<feature type="compositionally biased region" description="Basic and acidic residues" evidence="1">
    <location>
        <begin position="11"/>
        <end position="22"/>
    </location>
</feature>
<evidence type="ECO:0008006" key="4">
    <source>
        <dbReference type="Google" id="ProtNLM"/>
    </source>
</evidence>
<proteinExistence type="predicted"/>
<dbReference type="InterPro" id="IPR013083">
    <property type="entry name" value="Znf_RING/FYVE/PHD"/>
</dbReference>
<gene>
    <name evidence="2" type="ORF">LECACI_7A008434</name>
</gene>
<feature type="compositionally biased region" description="Basic residues" evidence="1">
    <location>
        <begin position="1"/>
        <end position="10"/>
    </location>
</feature>
<protein>
    <recommendedName>
        <fullName evidence="4">RING-type domain-containing protein</fullName>
    </recommendedName>
</protein>
<dbReference type="Proteomes" id="UP001296104">
    <property type="component" value="Unassembled WGS sequence"/>
</dbReference>
<feature type="compositionally biased region" description="Acidic residues" evidence="1">
    <location>
        <begin position="75"/>
        <end position="84"/>
    </location>
</feature>
<accession>A0AAI9ECS6</accession>
<feature type="region of interest" description="Disordered" evidence="1">
    <location>
        <begin position="1"/>
        <end position="95"/>
    </location>
</feature>
<feature type="compositionally biased region" description="Low complexity" evidence="1">
    <location>
        <begin position="30"/>
        <end position="41"/>
    </location>
</feature>
<evidence type="ECO:0000256" key="1">
    <source>
        <dbReference type="SAM" id="MobiDB-lite"/>
    </source>
</evidence>
<organism evidence="2 3">
    <name type="scientific">Lecanosticta acicola</name>
    <dbReference type="NCBI Taxonomy" id="111012"/>
    <lineage>
        <taxon>Eukaryota</taxon>
        <taxon>Fungi</taxon>
        <taxon>Dikarya</taxon>
        <taxon>Ascomycota</taxon>
        <taxon>Pezizomycotina</taxon>
        <taxon>Dothideomycetes</taxon>
        <taxon>Dothideomycetidae</taxon>
        <taxon>Mycosphaerellales</taxon>
        <taxon>Mycosphaerellaceae</taxon>
        <taxon>Lecanosticta</taxon>
    </lineage>
</organism>
<name>A0AAI9ECS6_9PEZI</name>
<keyword evidence="3" id="KW-1185">Reference proteome</keyword>
<evidence type="ECO:0000313" key="3">
    <source>
        <dbReference type="Proteomes" id="UP001296104"/>
    </source>
</evidence>
<evidence type="ECO:0000313" key="2">
    <source>
        <dbReference type="EMBL" id="CAK4033276.1"/>
    </source>
</evidence>